<dbReference type="Pfam" id="PF06055">
    <property type="entry name" value="ExoD"/>
    <property type="match status" value="2"/>
</dbReference>
<keyword evidence="1" id="KW-1133">Transmembrane helix</keyword>
<name>A0A7W7N627_9CAUL</name>
<keyword evidence="3" id="KW-1185">Reference proteome</keyword>
<proteinExistence type="predicted"/>
<feature type="transmembrane region" description="Helical" evidence="1">
    <location>
        <begin position="39"/>
        <end position="59"/>
    </location>
</feature>
<dbReference type="InterPro" id="IPR010331">
    <property type="entry name" value="ExoD"/>
</dbReference>
<dbReference type="EMBL" id="JACHKY010000009">
    <property type="protein sequence ID" value="MBB4799832.1"/>
    <property type="molecule type" value="Genomic_DNA"/>
</dbReference>
<sequence length="258" mass="28625">MTLVSPPPPDESRTFSDVLESLGHGDDPKLTLKEMVEAFGERGFGAVILMLSLMALLPWPPGGKAVFSAPIILIAAELALQRDKVWLPRWLMKVTLGRETYRRLLASHFAAPRWLRRWVLLCEVQIGFGRWSARYGFSDWVRQAVRKRPDSPTTIELLRRAERLTRPRWPVMTGEAADVVIGIICILLAMMMALPVPFGDALPGLTLAIFGLAIIQRDGVFIVAGLTGTAICTVYLALVWTTVVAIVHGIAHWFGALF</sequence>
<feature type="transmembrane region" description="Helical" evidence="1">
    <location>
        <begin position="204"/>
        <end position="227"/>
    </location>
</feature>
<dbReference type="Proteomes" id="UP000539957">
    <property type="component" value="Unassembled WGS sequence"/>
</dbReference>
<protein>
    <recommendedName>
        <fullName evidence="4">Exopolysaccharide biosynthesis protein exod</fullName>
    </recommendedName>
</protein>
<gene>
    <name evidence="2" type="ORF">HNP32_003593</name>
</gene>
<dbReference type="PANTHER" id="PTHR41795:SF1">
    <property type="entry name" value="EXOPOLYSACCHARIDE SYNTHESIS PROTEIN"/>
    <property type="match status" value="1"/>
</dbReference>
<accession>A0A7W7N627</accession>
<evidence type="ECO:0000313" key="2">
    <source>
        <dbReference type="EMBL" id="MBB4799832.1"/>
    </source>
</evidence>
<organism evidence="2 3">
    <name type="scientific">Brevundimonas bullata</name>
    <dbReference type="NCBI Taxonomy" id="13160"/>
    <lineage>
        <taxon>Bacteria</taxon>
        <taxon>Pseudomonadati</taxon>
        <taxon>Pseudomonadota</taxon>
        <taxon>Alphaproteobacteria</taxon>
        <taxon>Caulobacterales</taxon>
        <taxon>Caulobacteraceae</taxon>
        <taxon>Brevundimonas</taxon>
    </lineage>
</organism>
<evidence type="ECO:0000313" key="3">
    <source>
        <dbReference type="Proteomes" id="UP000539957"/>
    </source>
</evidence>
<reference evidence="2 3" key="1">
    <citation type="submission" date="2020-08" db="EMBL/GenBank/DDBJ databases">
        <title>Functional genomics of gut bacteria from endangered species of beetles.</title>
        <authorList>
            <person name="Carlos-Shanley C."/>
        </authorList>
    </citation>
    <scope>NUCLEOTIDE SEQUENCE [LARGE SCALE GENOMIC DNA]</scope>
    <source>
        <strain evidence="2 3">S00123</strain>
    </source>
</reference>
<dbReference type="RefSeq" id="WP_184273808.1">
    <property type="nucleotide sequence ID" value="NZ_JACHKY010000009.1"/>
</dbReference>
<comment type="caution">
    <text evidence="2">The sequence shown here is derived from an EMBL/GenBank/DDBJ whole genome shotgun (WGS) entry which is preliminary data.</text>
</comment>
<keyword evidence="1" id="KW-0812">Transmembrane</keyword>
<evidence type="ECO:0008006" key="4">
    <source>
        <dbReference type="Google" id="ProtNLM"/>
    </source>
</evidence>
<dbReference type="PIRSF" id="PIRSF033239">
    <property type="entry name" value="ExoD"/>
    <property type="match status" value="1"/>
</dbReference>
<evidence type="ECO:0000256" key="1">
    <source>
        <dbReference type="SAM" id="Phobius"/>
    </source>
</evidence>
<dbReference type="PANTHER" id="PTHR41795">
    <property type="entry name" value="EXOPOLYSACCHARIDE SYNTHESIS PROTEIN"/>
    <property type="match status" value="1"/>
</dbReference>
<dbReference type="AlphaFoldDB" id="A0A7W7N627"/>
<feature type="transmembrane region" description="Helical" evidence="1">
    <location>
        <begin position="176"/>
        <end position="198"/>
    </location>
</feature>
<keyword evidence="1" id="KW-0472">Membrane</keyword>